<accession>A0A6J6E7Y3</accession>
<evidence type="ECO:0000256" key="8">
    <source>
        <dbReference type="ARBA" id="ARBA00022833"/>
    </source>
</evidence>
<dbReference type="InterPro" id="IPR032465">
    <property type="entry name" value="ACMSD"/>
</dbReference>
<reference evidence="12" key="1">
    <citation type="submission" date="2020-05" db="EMBL/GenBank/DDBJ databases">
        <authorList>
            <person name="Chiriac C."/>
            <person name="Salcher M."/>
            <person name="Ghai R."/>
            <person name="Kavagutti S V."/>
        </authorList>
    </citation>
    <scope>NUCLEOTIDE SEQUENCE</scope>
</reference>
<evidence type="ECO:0000256" key="1">
    <source>
        <dbReference type="ARBA" id="ARBA00005079"/>
    </source>
</evidence>
<evidence type="ECO:0000256" key="2">
    <source>
        <dbReference type="ARBA" id="ARBA00005871"/>
    </source>
</evidence>
<dbReference type="EC" id="4.1.1.45" evidence="4"/>
<keyword evidence="7" id="KW-0210">Decarboxylase</keyword>
<sequence>MIPAIDLHSHFWPRGFLDAMATGKEWFGWKKIDEVGTKTRLSLKDEILTFTIPKIDLADPVARSKKRIETQGVSLEAPMVVGFLWNYHLEGTDSVTYCREVNKELSEVQHAQPENYHGLAMLPMQNKAAALEEIRFAVDQLGLTSFAIASHINGANLDEKDLLEIISAIASENLSLTIHPEFFNKIGDRDRLTRHYFKSSIGAPAESAIAMLSLIHSGIFDRYPNFRVSFTQGGGFAPYTIGRNKVRWDLDPIDKKPTLLSPEKYLRNCYVDCLVHDDDSLAFLLERMGTDRVMIGTDYPFDWDHPGGSANWIRKKESISQDVKKNVLWNNAAEFLNTNVVYKEL</sequence>
<evidence type="ECO:0000256" key="9">
    <source>
        <dbReference type="ARBA" id="ARBA00023239"/>
    </source>
</evidence>
<keyword evidence="9" id="KW-0456">Lyase</keyword>
<dbReference type="Gene3D" id="3.20.20.140">
    <property type="entry name" value="Metal-dependent hydrolases"/>
    <property type="match status" value="1"/>
</dbReference>
<dbReference type="GO" id="GO:0016787">
    <property type="term" value="F:hydrolase activity"/>
    <property type="evidence" value="ECO:0007669"/>
    <property type="project" value="InterPro"/>
</dbReference>
<keyword evidence="6" id="KW-0479">Metal-binding</keyword>
<evidence type="ECO:0000313" key="12">
    <source>
        <dbReference type="EMBL" id="CAB4570433.1"/>
    </source>
</evidence>
<dbReference type="InterPro" id="IPR032466">
    <property type="entry name" value="Metal_Hydrolase"/>
</dbReference>
<evidence type="ECO:0000259" key="11">
    <source>
        <dbReference type="Pfam" id="PF04909"/>
    </source>
</evidence>
<dbReference type="InterPro" id="IPR006680">
    <property type="entry name" value="Amidohydro-rel"/>
</dbReference>
<evidence type="ECO:0000256" key="5">
    <source>
        <dbReference type="ARBA" id="ARBA00021214"/>
    </source>
</evidence>
<dbReference type="GO" id="GO:0019748">
    <property type="term" value="P:secondary metabolic process"/>
    <property type="evidence" value="ECO:0007669"/>
    <property type="project" value="TreeGrafter"/>
</dbReference>
<evidence type="ECO:0000256" key="10">
    <source>
        <dbReference type="ARBA" id="ARBA00031120"/>
    </source>
</evidence>
<dbReference type="AlphaFoldDB" id="A0A6J6E7Y3"/>
<evidence type="ECO:0000256" key="7">
    <source>
        <dbReference type="ARBA" id="ARBA00022793"/>
    </source>
</evidence>
<comment type="pathway">
    <text evidence="1">Secondary metabolite metabolism; quinolate metabolism.</text>
</comment>
<evidence type="ECO:0000256" key="3">
    <source>
        <dbReference type="ARBA" id="ARBA00011245"/>
    </source>
</evidence>
<comment type="similarity">
    <text evidence="2">Belongs to the metallo-dependent hydrolases superfamily. ACMSD family.</text>
</comment>
<protein>
    <recommendedName>
        <fullName evidence="5">2-amino-3-carboxymuconate-6-semialdehyde decarboxylase</fullName>
        <ecNumber evidence="4">4.1.1.45</ecNumber>
    </recommendedName>
    <alternativeName>
        <fullName evidence="10">Picolinate carboxylase</fullName>
    </alternativeName>
</protein>
<feature type="domain" description="Amidohydrolase-related" evidence="11">
    <location>
        <begin position="5"/>
        <end position="337"/>
    </location>
</feature>
<organism evidence="12">
    <name type="scientific">freshwater metagenome</name>
    <dbReference type="NCBI Taxonomy" id="449393"/>
    <lineage>
        <taxon>unclassified sequences</taxon>
        <taxon>metagenomes</taxon>
        <taxon>ecological metagenomes</taxon>
    </lineage>
</organism>
<dbReference type="GO" id="GO:0005829">
    <property type="term" value="C:cytosol"/>
    <property type="evidence" value="ECO:0007669"/>
    <property type="project" value="TreeGrafter"/>
</dbReference>
<dbReference type="Pfam" id="PF04909">
    <property type="entry name" value="Amidohydro_2"/>
    <property type="match status" value="1"/>
</dbReference>
<keyword evidence="8" id="KW-0862">Zinc</keyword>
<gene>
    <name evidence="12" type="ORF">UFOPK1698_00489</name>
</gene>
<dbReference type="GO" id="GO:0046872">
    <property type="term" value="F:metal ion binding"/>
    <property type="evidence" value="ECO:0007669"/>
    <property type="project" value="UniProtKB-KW"/>
</dbReference>
<evidence type="ECO:0000256" key="6">
    <source>
        <dbReference type="ARBA" id="ARBA00022723"/>
    </source>
</evidence>
<dbReference type="GO" id="GO:0001760">
    <property type="term" value="F:aminocarboxymuconate-semialdehyde decarboxylase activity"/>
    <property type="evidence" value="ECO:0007669"/>
    <property type="project" value="UniProtKB-EC"/>
</dbReference>
<dbReference type="SUPFAM" id="SSF51556">
    <property type="entry name" value="Metallo-dependent hydrolases"/>
    <property type="match status" value="1"/>
</dbReference>
<dbReference type="PANTHER" id="PTHR21240:SF27">
    <property type="entry name" value="2-AMINO-3-CARBOXYMUCONATE-6-SEMIALDEHYDE DECARBOXYLASE"/>
    <property type="match status" value="1"/>
</dbReference>
<dbReference type="PANTHER" id="PTHR21240">
    <property type="entry name" value="2-AMINO-3-CARBOXYLMUCONATE-6-SEMIALDEHYDE DECARBOXYLASE"/>
    <property type="match status" value="1"/>
</dbReference>
<comment type="subunit">
    <text evidence="3">Monomer.</text>
</comment>
<dbReference type="EMBL" id="CAEZTP010000029">
    <property type="protein sequence ID" value="CAB4570433.1"/>
    <property type="molecule type" value="Genomic_DNA"/>
</dbReference>
<proteinExistence type="inferred from homology"/>
<evidence type="ECO:0000256" key="4">
    <source>
        <dbReference type="ARBA" id="ARBA00012365"/>
    </source>
</evidence>
<name>A0A6J6E7Y3_9ZZZZ</name>